<dbReference type="Proteomes" id="UP000321405">
    <property type="component" value="Unassembled WGS sequence"/>
</dbReference>
<evidence type="ECO:0000313" key="1">
    <source>
        <dbReference type="EMBL" id="GEL01335.1"/>
    </source>
</evidence>
<evidence type="ECO:0000313" key="2">
    <source>
        <dbReference type="Proteomes" id="UP000321405"/>
    </source>
</evidence>
<accession>A0A511BM54</accession>
<sequence>MTPLADIDVTYEVRTPDGQSASQRMRWNAAHWRQRLDVPGSGLVMLTDYQAHRLSVVDLRSKTFTVSGAPDTRFAPPGQAADGVWQKGADDRVAGVPCTHWTSTDTDGQEGDFCYSRTGVLLSASRGGVPTLRATAYAETPQGPSVFQEPSGFHEVKAVRLKP</sequence>
<protein>
    <submittedName>
        <fullName evidence="1">Uncharacterized protein</fullName>
    </submittedName>
</protein>
<comment type="caution">
    <text evidence="1">The sequence shown here is derived from an EMBL/GenBank/DDBJ whole genome shotgun (WGS) entry which is preliminary data.</text>
</comment>
<keyword evidence="2" id="KW-1185">Reference proteome</keyword>
<organism evidence="1 2">
    <name type="scientific">Swaminathania salitolerans</name>
    <dbReference type="NCBI Taxonomy" id="182838"/>
    <lineage>
        <taxon>Bacteria</taxon>
        <taxon>Pseudomonadati</taxon>
        <taxon>Pseudomonadota</taxon>
        <taxon>Alphaproteobacteria</taxon>
        <taxon>Acetobacterales</taxon>
        <taxon>Acetobacteraceae</taxon>
        <taxon>Swaminathania</taxon>
    </lineage>
</organism>
<name>A0A511BM54_9PROT</name>
<reference evidence="1 2" key="1">
    <citation type="submission" date="2019-07" db="EMBL/GenBank/DDBJ databases">
        <title>Whole genome shotgun sequence of Swaminathania salitolerans NBRC 104436.</title>
        <authorList>
            <person name="Hosoyama A."/>
            <person name="Uohara A."/>
            <person name="Ohji S."/>
            <person name="Ichikawa N."/>
        </authorList>
    </citation>
    <scope>NUCLEOTIDE SEQUENCE [LARGE SCALE GENOMIC DNA]</scope>
    <source>
        <strain evidence="1 2">NBRC 104436</strain>
    </source>
</reference>
<proteinExistence type="predicted"/>
<dbReference type="AlphaFoldDB" id="A0A511BM54"/>
<dbReference type="EMBL" id="BJVC01000001">
    <property type="protein sequence ID" value="GEL01335.1"/>
    <property type="molecule type" value="Genomic_DNA"/>
</dbReference>
<gene>
    <name evidence="1" type="ORF">SSA02_04980</name>
</gene>